<dbReference type="AlphaFoldDB" id="A0A0C2JEL2"/>
<organism evidence="1 2">
    <name type="scientific">Thelohanellus kitauei</name>
    <name type="common">Myxosporean</name>
    <dbReference type="NCBI Taxonomy" id="669202"/>
    <lineage>
        <taxon>Eukaryota</taxon>
        <taxon>Metazoa</taxon>
        <taxon>Cnidaria</taxon>
        <taxon>Myxozoa</taxon>
        <taxon>Myxosporea</taxon>
        <taxon>Bivalvulida</taxon>
        <taxon>Platysporina</taxon>
        <taxon>Myxobolidae</taxon>
        <taxon>Thelohanellus</taxon>
    </lineage>
</organism>
<evidence type="ECO:0000313" key="1">
    <source>
        <dbReference type="EMBL" id="KII67658.1"/>
    </source>
</evidence>
<name>A0A0C2JEL2_THEKT</name>
<proteinExistence type="predicted"/>
<comment type="caution">
    <text evidence="1">The sequence shown here is derived from an EMBL/GenBank/DDBJ whole genome shotgun (WGS) entry which is preliminary data.</text>
</comment>
<accession>A0A0C2JEL2</accession>
<sequence>MQNQVLNEVKLKEYPLSKALIIDDVSRKIILDCYNHLRGVCILTSYIDFKSRKLGQSIRLRVDETTPNVFVHIDETLPKGKCIYNRGSCLFADITPTQKKDSNEEKYTNE</sequence>
<reference evidence="1 2" key="1">
    <citation type="journal article" date="2014" name="Genome Biol. Evol.">
        <title>The genome of the myxosporean Thelohanellus kitauei shows adaptations to nutrient acquisition within its fish host.</title>
        <authorList>
            <person name="Yang Y."/>
            <person name="Xiong J."/>
            <person name="Zhou Z."/>
            <person name="Huo F."/>
            <person name="Miao W."/>
            <person name="Ran C."/>
            <person name="Liu Y."/>
            <person name="Zhang J."/>
            <person name="Feng J."/>
            <person name="Wang M."/>
            <person name="Wang M."/>
            <person name="Wang L."/>
            <person name="Yao B."/>
        </authorList>
    </citation>
    <scope>NUCLEOTIDE SEQUENCE [LARGE SCALE GENOMIC DNA]</scope>
    <source>
        <strain evidence="1">Wuqing</strain>
    </source>
</reference>
<evidence type="ECO:0000313" key="2">
    <source>
        <dbReference type="Proteomes" id="UP000031668"/>
    </source>
</evidence>
<dbReference type="Proteomes" id="UP000031668">
    <property type="component" value="Unassembled WGS sequence"/>
</dbReference>
<dbReference type="EMBL" id="JWZT01003124">
    <property type="protein sequence ID" value="KII67658.1"/>
    <property type="molecule type" value="Genomic_DNA"/>
</dbReference>
<gene>
    <name evidence="1" type="ORF">RF11_04532</name>
</gene>
<keyword evidence="2" id="KW-1185">Reference proteome</keyword>
<protein>
    <submittedName>
        <fullName evidence="1">Uncharacterized protein</fullName>
    </submittedName>
</protein>